<dbReference type="InterPro" id="IPR001509">
    <property type="entry name" value="Epimerase_deHydtase"/>
</dbReference>
<evidence type="ECO:0000256" key="9">
    <source>
        <dbReference type="ARBA" id="ARBA00023277"/>
    </source>
</evidence>
<keyword evidence="9 10" id="KW-0119">Carbohydrate metabolism</keyword>
<accession>A0A1F5Q8G8</accession>
<dbReference type="InterPro" id="IPR036291">
    <property type="entry name" value="NAD(P)-bd_dom_sf"/>
</dbReference>
<name>A0A1F5Q8G8_9BACT</name>
<dbReference type="PANTHER" id="PTHR43725">
    <property type="entry name" value="UDP-GLUCOSE 4-EPIMERASE"/>
    <property type="match status" value="1"/>
</dbReference>
<evidence type="ECO:0000256" key="10">
    <source>
        <dbReference type="RuleBase" id="RU366046"/>
    </source>
</evidence>
<dbReference type="Gene3D" id="3.40.50.720">
    <property type="entry name" value="NAD(P)-binding Rossmann-like Domain"/>
    <property type="match status" value="1"/>
</dbReference>
<evidence type="ECO:0000256" key="1">
    <source>
        <dbReference type="ARBA" id="ARBA00000083"/>
    </source>
</evidence>
<dbReference type="SUPFAM" id="SSF51735">
    <property type="entry name" value="NAD(P)-binding Rossmann-fold domains"/>
    <property type="match status" value="1"/>
</dbReference>
<evidence type="ECO:0000256" key="8">
    <source>
        <dbReference type="ARBA" id="ARBA00023235"/>
    </source>
</evidence>
<dbReference type="NCBIfam" id="TIGR01179">
    <property type="entry name" value="galE"/>
    <property type="match status" value="1"/>
</dbReference>
<evidence type="ECO:0000256" key="4">
    <source>
        <dbReference type="ARBA" id="ARBA00007637"/>
    </source>
</evidence>
<dbReference type="PANTHER" id="PTHR43725:SF53">
    <property type="entry name" value="UDP-ARABINOSE 4-EPIMERASE 1"/>
    <property type="match status" value="1"/>
</dbReference>
<evidence type="ECO:0000256" key="2">
    <source>
        <dbReference type="ARBA" id="ARBA00001911"/>
    </source>
</evidence>
<evidence type="ECO:0000256" key="5">
    <source>
        <dbReference type="ARBA" id="ARBA00013189"/>
    </source>
</evidence>
<dbReference type="EMBL" id="MFFF01000033">
    <property type="protein sequence ID" value="OGE98438.1"/>
    <property type="molecule type" value="Genomic_DNA"/>
</dbReference>
<evidence type="ECO:0000256" key="3">
    <source>
        <dbReference type="ARBA" id="ARBA00004947"/>
    </source>
</evidence>
<dbReference type="Pfam" id="PF01370">
    <property type="entry name" value="Epimerase"/>
    <property type="match status" value="1"/>
</dbReference>
<reference evidence="12 13" key="1">
    <citation type="journal article" date="2016" name="Nat. Commun.">
        <title>Thousands of microbial genomes shed light on interconnected biogeochemical processes in an aquifer system.</title>
        <authorList>
            <person name="Anantharaman K."/>
            <person name="Brown C.T."/>
            <person name="Hug L.A."/>
            <person name="Sharon I."/>
            <person name="Castelle C.J."/>
            <person name="Probst A.J."/>
            <person name="Thomas B.C."/>
            <person name="Singh A."/>
            <person name="Wilkins M.J."/>
            <person name="Karaoz U."/>
            <person name="Brodie E.L."/>
            <person name="Williams K.H."/>
            <person name="Hubbard S.S."/>
            <person name="Banfield J.F."/>
        </authorList>
    </citation>
    <scope>NUCLEOTIDE SEQUENCE [LARGE SCALE GENOMIC DNA]</scope>
</reference>
<organism evidence="12 13">
    <name type="scientific">Candidatus Doudnabacteria bacterium RIFCSPLOWO2_02_FULL_48_13</name>
    <dbReference type="NCBI Taxonomy" id="1817845"/>
    <lineage>
        <taxon>Bacteria</taxon>
        <taxon>Candidatus Doudnaibacteriota</taxon>
    </lineage>
</organism>
<comment type="pathway">
    <text evidence="3 10">Carbohydrate metabolism; galactose metabolism.</text>
</comment>
<dbReference type="GO" id="GO:0003978">
    <property type="term" value="F:UDP-glucose 4-epimerase activity"/>
    <property type="evidence" value="ECO:0007669"/>
    <property type="project" value="UniProtKB-UniRule"/>
</dbReference>
<dbReference type="EC" id="5.1.3.2" evidence="5 10"/>
<feature type="domain" description="NAD-dependent epimerase/dehydratase" evidence="11">
    <location>
        <begin position="1"/>
        <end position="250"/>
    </location>
</feature>
<keyword evidence="7 10" id="KW-0520">NAD</keyword>
<comment type="caution">
    <text evidence="12">The sequence shown here is derived from an EMBL/GenBank/DDBJ whole genome shotgun (WGS) entry which is preliminary data.</text>
</comment>
<evidence type="ECO:0000259" key="11">
    <source>
        <dbReference type="Pfam" id="PF01370"/>
    </source>
</evidence>
<dbReference type="Proteomes" id="UP000177235">
    <property type="component" value="Unassembled WGS sequence"/>
</dbReference>
<dbReference type="InterPro" id="IPR005886">
    <property type="entry name" value="UDP_G4E"/>
</dbReference>
<evidence type="ECO:0000313" key="13">
    <source>
        <dbReference type="Proteomes" id="UP000177235"/>
    </source>
</evidence>
<dbReference type="UniPathway" id="UPA00214"/>
<comment type="similarity">
    <text evidence="4 10">Belongs to the NAD(P)-dependent epimerase/dehydratase family.</text>
</comment>
<sequence>MLVTGGAGYIGSHTVNLLLKEDFEVVVFDNLSTGRKEAVGDAKLVVGDLADKDALEKLFKKEKFDAIIHFAASIEVEESVANPAKYYQNNVANGLNLLDAMVANGVNRIVFSSSAAVYGEPEKNPIDEDSVCVPTNPYGETKLAFERILKWYGLAYGIHSISLRYFNAAGSMPEAGLGYDRSLKHTHLIPRVLDAALGKTAEINVFGKDYDTSDGTCVRDYIHVLDLADAHIRALAKLQKTPGANVYNVGTGLGSSVLEIIDATVEITGRMIPMKITDRRPGDPAKLVANSKKLQKEFGWKPRHDLKSIIESSWEWQKNT</sequence>
<evidence type="ECO:0000313" key="12">
    <source>
        <dbReference type="EMBL" id="OGE98438.1"/>
    </source>
</evidence>
<protein>
    <recommendedName>
        <fullName evidence="6 10">UDP-glucose 4-epimerase</fullName>
        <ecNumber evidence="5 10">5.1.3.2</ecNumber>
    </recommendedName>
</protein>
<dbReference type="Gene3D" id="3.90.25.10">
    <property type="entry name" value="UDP-galactose 4-epimerase, domain 1"/>
    <property type="match status" value="1"/>
</dbReference>
<comment type="catalytic activity">
    <reaction evidence="1 10">
        <text>UDP-alpha-D-glucose = UDP-alpha-D-galactose</text>
        <dbReference type="Rhea" id="RHEA:22168"/>
        <dbReference type="ChEBI" id="CHEBI:58885"/>
        <dbReference type="ChEBI" id="CHEBI:66914"/>
        <dbReference type="EC" id="5.1.3.2"/>
    </reaction>
</comment>
<evidence type="ECO:0000256" key="7">
    <source>
        <dbReference type="ARBA" id="ARBA00023027"/>
    </source>
</evidence>
<dbReference type="AlphaFoldDB" id="A0A1F5Q8G8"/>
<evidence type="ECO:0000256" key="6">
    <source>
        <dbReference type="ARBA" id="ARBA00018569"/>
    </source>
</evidence>
<comment type="subunit">
    <text evidence="10">Homodimer.</text>
</comment>
<proteinExistence type="inferred from homology"/>
<comment type="cofactor">
    <cofactor evidence="2 10">
        <name>NAD(+)</name>
        <dbReference type="ChEBI" id="CHEBI:57540"/>
    </cofactor>
</comment>
<gene>
    <name evidence="12" type="ORF">A3J05_01160</name>
</gene>
<dbReference type="CDD" id="cd05247">
    <property type="entry name" value="UDP_G4E_1_SDR_e"/>
    <property type="match status" value="1"/>
</dbReference>
<dbReference type="GO" id="GO:0006012">
    <property type="term" value="P:galactose metabolic process"/>
    <property type="evidence" value="ECO:0007669"/>
    <property type="project" value="UniProtKB-UniPathway"/>
</dbReference>
<keyword evidence="8 10" id="KW-0413">Isomerase</keyword>